<evidence type="ECO:0000313" key="2">
    <source>
        <dbReference type="EMBL" id="KAK9409203.1"/>
    </source>
</evidence>
<accession>A0AAW1C688</accession>
<gene>
    <name evidence="2" type="ORF">NXF25_000378</name>
</gene>
<dbReference type="Proteomes" id="UP001474421">
    <property type="component" value="Unassembled WGS sequence"/>
</dbReference>
<evidence type="ECO:0000313" key="3">
    <source>
        <dbReference type="Proteomes" id="UP001474421"/>
    </source>
</evidence>
<feature type="transmembrane region" description="Helical" evidence="1">
    <location>
        <begin position="47"/>
        <end position="68"/>
    </location>
</feature>
<keyword evidence="1" id="KW-0812">Transmembrane</keyword>
<protein>
    <submittedName>
        <fullName evidence="2">Uncharacterized protein</fullName>
    </submittedName>
</protein>
<reference evidence="2 3" key="1">
    <citation type="journal article" date="2024" name="Proc. Natl. Acad. Sci. U.S.A.">
        <title>The genetic regulatory architecture and epigenomic basis for age-related changes in rattlesnake venom.</title>
        <authorList>
            <person name="Hogan M.P."/>
            <person name="Holding M.L."/>
            <person name="Nystrom G.S."/>
            <person name="Colston T.J."/>
            <person name="Bartlett D.A."/>
            <person name="Mason A.J."/>
            <person name="Ellsworth S.A."/>
            <person name="Rautsaw R.M."/>
            <person name="Lawrence K.C."/>
            <person name="Strickland J.L."/>
            <person name="He B."/>
            <person name="Fraser P."/>
            <person name="Margres M.J."/>
            <person name="Gilbert D.M."/>
            <person name="Gibbs H.L."/>
            <person name="Parkinson C.L."/>
            <person name="Rokyta D.R."/>
        </authorList>
    </citation>
    <scope>NUCLEOTIDE SEQUENCE [LARGE SCALE GENOMIC DNA]</scope>
    <source>
        <strain evidence="2">DRR0105</strain>
    </source>
</reference>
<dbReference type="EMBL" id="JAOTOJ010000001">
    <property type="protein sequence ID" value="KAK9409203.1"/>
    <property type="molecule type" value="Genomic_DNA"/>
</dbReference>
<keyword evidence="1" id="KW-1133">Transmembrane helix</keyword>
<organism evidence="2 3">
    <name type="scientific">Crotalus adamanteus</name>
    <name type="common">Eastern diamondback rattlesnake</name>
    <dbReference type="NCBI Taxonomy" id="8729"/>
    <lineage>
        <taxon>Eukaryota</taxon>
        <taxon>Metazoa</taxon>
        <taxon>Chordata</taxon>
        <taxon>Craniata</taxon>
        <taxon>Vertebrata</taxon>
        <taxon>Euteleostomi</taxon>
        <taxon>Lepidosauria</taxon>
        <taxon>Squamata</taxon>
        <taxon>Bifurcata</taxon>
        <taxon>Unidentata</taxon>
        <taxon>Episquamata</taxon>
        <taxon>Toxicofera</taxon>
        <taxon>Serpentes</taxon>
        <taxon>Colubroidea</taxon>
        <taxon>Viperidae</taxon>
        <taxon>Crotalinae</taxon>
        <taxon>Crotalus</taxon>
    </lineage>
</organism>
<keyword evidence="3" id="KW-1185">Reference proteome</keyword>
<keyword evidence="1" id="KW-0472">Membrane</keyword>
<sequence>MFLLTICGSPFKPGLDSKNPLILGLHPFSHSLTGQLSPESAYSTKPGLVVVICLFVFVLLIGTVVLLIKCCRPKEPAFKKLDEVPMRKVAEDSPFARYPPK</sequence>
<evidence type="ECO:0000256" key="1">
    <source>
        <dbReference type="SAM" id="Phobius"/>
    </source>
</evidence>
<name>A0AAW1C688_CROAD</name>
<dbReference type="AlphaFoldDB" id="A0AAW1C688"/>
<comment type="caution">
    <text evidence="2">The sequence shown here is derived from an EMBL/GenBank/DDBJ whole genome shotgun (WGS) entry which is preliminary data.</text>
</comment>
<proteinExistence type="predicted"/>